<keyword evidence="2" id="KW-0472">Membrane</keyword>
<evidence type="ECO:0000256" key="1">
    <source>
        <dbReference type="SAM" id="MobiDB-lite"/>
    </source>
</evidence>
<name>G0MTJ4_CAEBE</name>
<feature type="compositionally biased region" description="Basic and acidic residues" evidence="1">
    <location>
        <begin position="132"/>
        <end position="151"/>
    </location>
</feature>
<dbReference type="AlphaFoldDB" id="G0MTJ4"/>
<keyword evidence="2" id="KW-0812">Transmembrane</keyword>
<dbReference type="OMA" id="SCPAWIL"/>
<keyword evidence="4" id="KW-1185">Reference proteome</keyword>
<evidence type="ECO:0000313" key="4">
    <source>
        <dbReference type="Proteomes" id="UP000008068"/>
    </source>
</evidence>
<protein>
    <submittedName>
        <fullName evidence="3">Uncharacterized protein</fullName>
    </submittedName>
</protein>
<feature type="compositionally biased region" description="Basic and acidic residues" evidence="1">
    <location>
        <begin position="74"/>
        <end position="98"/>
    </location>
</feature>
<sequence length="190" mass="20420">MSIVDYLILVQNFLLIVLVSCPAWILCKGKKKNGAGGAGGGATPSKNGGSNEPPPKSEIKPPTTDPNPSMAAKVNEEPKKDGSKDGEKKASGETKGDGAPDAAKTGDATKEKSPADPKSKEPSLKPFPKFEMPTESKKKKKLAENEVDKKAKMSSGFYQEKSDEDDTLEKVDSLRVEQSDKTKRSQKKKK</sequence>
<proteinExistence type="predicted"/>
<dbReference type="EMBL" id="GL379811">
    <property type="protein sequence ID" value="EGT43792.1"/>
    <property type="molecule type" value="Genomic_DNA"/>
</dbReference>
<reference evidence="4" key="1">
    <citation type="submission" date="2011-07" db="EMBL/GenBank/DDBJ databases">
        <authorList>
            <consortium name="Caenorhabditis brenneri Sequencing and Analysis Consortium"/>
            <person name="Wilson R.K."/>
        </authorList>
    </citation>
    <scope>NUCLEOTIDE SEQUENCE [LARGE SCALE GENOMIC DNA]</scope>
    <source>
        <strain evidence="4">PB2801</strain>
    </source>
</reference>
<dbReference type="OrthoDB" id="5877342at2759"/>
<accession>G0MTJ4</accession>
<dbReference type="eggNOG" id="ENOG502SEQZ">
    <property type="taxonomic scope" value="Eukaryota"/>
</dbReference>
<feature type="transmembrane region" description="Helical" evidence="2">
    <location>
        <begin position="6"/>
        <end position="27"/>
    </location>
</feature>
<gene>
    <name evidence="3" type="ORF">CAEBREN_24159</name>
</gene>
<feature type="region of interest" description="Disordered" evidence="1">
    <location>
        <begin position="32"/>
        <end position="190"/>
    </location>
</feature>
<dbReference type="HOGENOM" id="CLU_1588000_0_0_1"/>
<feature type="compositionally biased region" description="Basic and acidic residues" evidence="1">
    <location>
        <begin position="107"/>
        <end position="123"/>
    </location>
</feature>
<dbReference type="FunCoup" id="G0MTJ4">
    <property type="interactions" value="16"/>
</dbReference>
<dbReference type="Proteomes" id="UP000008068">
    <property type="component" value="Unassembled WGS sequence"/>
</dbReference>
<evidence type="ECO:0000313" key="3">
    <source>
        <dbReference type="EMBL" id="EGT43792.1"/>
    </source>
</evidence>
<dbReference type="InParanoid" id="G0MTJ4"/>
<keyword evidence="2" id="KW-1133">Transmembrane helix</keyword>
<feature type="compositionally biased region" description="Basic and acidic residues" evidence="1">
    <location>
        <begin position="168"/>
        <end position="183"/>
    </location>
</feature>
<organism evidence="4">
    <name type="scientific">Caenorhabditis brenneri</name>
    <name type="common">Nematode worm</name>
    <dbReference type="NCBI Taxonomy" id="135651"/>
    <lineage>
        <taxon>Eukaryota</taxon>
        <taxon>Metazoa</taxon>
        <taxon>Ecdysozoa</taxon>
        <taxon>Nematoda</taxon>
        <taxon>Chromadorea</taxon>
        <taxon>Rhabditida</taxon>
        <taxon>Rhabditina</taxon>
        <taxon>Rhabditomorpha</taxon>
        <taxon>Rhabditoidea</taxon>
        <taxon>Rhabditidae</taxon>
        <taxon>Peloderinae</taxon>
        <taxon>Caenorhabditis</taxon>
    </lineage>
</organism>
<evidence type="ECO:0000256" key="2">
    <source>
        <dbReference type="SAM" id="Phobius"/>
    </source>
</evidence>